<comment type="caution">
    <text evidence="2">The sequence shown here is derived from an EMBL/GenBank/DDBJ whole genome shotgun (WGS) entry which is preliminary data.</text>
</comment>
<feature type="transmembrane region" description="Helical" evidence="1">
    <location>
        <begin position="533"/>
        <end position="553"/>
    </location>
</feature>
<name>A0ABP0MIA7_9DINO</name>
<keyword evidence="1" id="KW-1133">Transmembrane helix</keyword>
<protein>
    <submittedName>
        <fullName evidence="2">Uncharacterized protein</fullName>
    </submittedName>
</protein>
<reference evidence="2 3" key="1">
    <citation type="submission" date="2024-02" db="EMBL/GenBank/DDBJ databases">
        <authorList>
            <person name="Chen Y."/>
            <person name="Shah S."/>
            <person name="Dougan E. K."/>
            <person name="Thang M."/>
            <person name="Chan C."/>
        </authorList>
    </citation>
    <scope>NUCLEOTIDE SEQUENCE [LARGE SCALE GENOMIC DNA]</scope>
</reference>
<feature type="non-terminal residue" evidence="2">
    <location>
        <position position="1"/>
    </location>
</feature>
<keyword evidence="1" id="KW-0812">Transmembrane</keyword>
<sequence>KASQRICGRAGLTPCQNSKPGKHLPAGHPLLRKVIEHIRLQRASQQVHPLLIGNFDQVALNMPVTENVETHRIRHDPKPNVIQGGSYGSNAVDAWRVPHTLTTLSWLDGSVGGFGAAGQPNDGFHQFLHLFTHAYMRCSINWQSNLDLRLRLDQLQLGVQTSVSTKLNGMMVWSAWVQRGYCTLEEIAEWRFGGVTENASKAYRRDRSSLCDLLQLEELPVISENAHLEKLESLRMTPLPGEEQVVWAIQDVNLPQTRQILPDWLSSPMAVQLLKWKSDKEKWNIKIAKRPNNTLTPHMQKKFDEWEIHNKERPLLFRKSKQALVPYVKDHTELKKIRSDLCIATLELNDDVSKLRVRAGDGAVKQLVALRCQACEGVAIPDCLSKAFPDSAMEGVLPTCLEDADDRGGRIEEEEEEAFLDASEQEAKAMIVEEMNATGDECPSEAEDLDLDPIDILAITDDEEELQKDLFGSLNLSSEDSEAEITFCRRLTIFEWYAAAWLFLPYLLWGFGRGSYESVNRAALADFYRGKKIDAAFANFTFQQCMASAIAFFVNRAKVSVTVTTIMALLIMPCYVLVMQRCSGEQRPVLQVGAHCVTSVERTTYQSKHGRVVRASCASFNDFSRCKCVGAF</sequence>
<proteinExistence type="predicted"/>
<keyword evidence="3" id="KW-1185">Reference proteome</keyword>
<keyword evidence="1" id="KW-0472">Membrane</keyword>
<dbReference type="Proteomes" id="UP001642464">
    <property type="component" value="Unassembled WGS sequence"/>
</dbReference>
<evidence type="ECO:0000256" key="1">
    <source>
        <dbReference type="SAM" id="Phobius"/>
    </source>
</evidence>
<dbReference type="EMBL" id="CAXAMM010021702">
    <property type="protein sequence ID" value="CAK9050449.1"/>
    <property type="molecule type" value="Genomic_DNA"/>
</dbReference>
<accession>A0ABP0MIA7</accession>
<feature type="transmembrane region" description="Helical" evidence="1">
    <location>
        <begin position="559"/>
        <end position="578"/>
    </location>
</feature>
<evidence type="ECO:0000313" key="2">
    <source>
        <dbReference type="EMBL" id="CAK9050449.1"/>
    </source>
</evidence>
<evidence type="ECO:0000313" key="3">
    <source>
        <dbReference type="Proteomes" id="UP001642464"/>
    </source>
</evidence>
<gene>
    <name evidence="2" type="ORF">SCF082_LOCUS27822</name>
</gene>
<feature type="transmembrane region" description="Helical" evidence="1">
    <location>
        <begin position="494"/>
        <end position="512"/>
    </location>
</feature>
<organism evidence="2 3">
    <name type="scientific">Durusdinium trenchii</name>
    <dbReference type="NCBI Taxonomy" id="1381693"/>
    <lineage>
        <taxon>Eukaryota</taxon>
        <taxon>Sar</taxon>
        <taxon>Alveolata</taxon>
        <taxon>Dinophyceae</taxon>
        <taxon>Suessiales</taxon>
        <taxon>Symbiodiniaceae</taxon>
        <taxon>Durusdinium</taxon>
    </lineage>
</organism>